<dbReference type="InterPro" id="IPR020459">
    <property type="entry name" value="AMP-binding"/>
</dbReference>
<keyword evidence="7" id="KW-1185">Reference proteome</keyword>
<dbReference type="RefSeq" id="WP_322521666.1">
    <property type="nucleotide sequence ID" value="NZ_CP140153.1"/>
</dbReference>
<dbReference type="NCBIfam" id="TIGR01733">
    <property type="entry name" value="AA-adenyl-dom"/>
    <property type="match status" value="1"/>
</dbReference>
<feature type="domain" description="Carrier" evidence="5">
    <location>
        <begin position="973"/>
        <end position="1048"/>
    </location>
</feature>
<dbReference type="PROSITE" id="PS00012">
    <property type="entry name" value="PHOSPHOPANTETHEINE"/>
    <property type="match status" value="1"/>
</dbReference>
<dbReference type="PANTHER" id="PTHR45527">
    <property type="entry name" value="NONRIBOSOMAL PEPTIDE SYNTHETASE"/>
    <property type="match status" value="1"/>
</dbReference>
<dbReference type="SUPFAM" id="SSF47336">
    <property type="entry name" value="ACP-like"/>
    <property type="match status" value="1"/>
</dbReference>
<dbReference type="Gene3D" id="3.30.559.10">
    <property type="entry name" value="Chloramphenicol acetyltransferase-like domain"/>
    <property type="match status" value="1"/>
</dbReference>
<evidence type="ECO:0000256" key="3">
    <source>
        <dbReference type="ARBA" id="ARBA00022553"/>
    </source>
</evidence>
<dbReference type="Gene3D" id="3.30.559.30">
    <property type="entry name" value="Nonribosomal peptide synthetase, condensation domain"/>
    <property type="match status" value="1"/>
</dbReference>
<feature type="compositionally biased region" description="Polar residues" evidence="4">
    <location>
        <begin position="1328"/>
        <end position="1343"/>
    </location>
</feature>
<dbReference type="EMBL" id="CP140153">
    <property type="protein sequence ID" value="WQH16677.1"/>
    <property type="molecule type" value="Genomic_DNA"/>
</dbReference>
<comment type="cofactor">
    <cofactor evidence="1">
        <name>pantetheine 4'-phosphate</name>
        <dbReference type="ChEBI" id="CHEBI:47942"/>
    </cofactor>
</comment>
<sequence>MSLSRRTVFELTEAQAGIWYAQQRLPESAVYQTGEYLLLDGPLEPSAFSASVTGAIDECDGLHARFLVTADGPRVYVDRRAWALEWHDLRGHPDPRAAAMSVMQEEVGRPVDLAEGPLFRTAVFRLGDRHHIWFISVHHIAIDGYGMNRLQQRVAEVYSALVDGTEPPVASLAGHRDLLDEEAAYRDSAARQRDRAFHLERLQGLPDPVSLSERPPGPASRVRRAPGKRLSSAAFDGLRGAAARCGVSWYSVLIAGIAGYIQRLTGTPEVVLGLPAMMRLGSVAAGTPSMRVNILSLRVDADGNRRIRDVVESVERDFAEIRRHQRYRHEHLQRDLHLGHEPGRLFGALVNILPFAQAPRFAGLQARLRNLAAGPADDLSFFCRPAEGTVEIELDANADRYDGDELARHHQRLLHYLDGFVRCGDDEPLATVPLLLDDEARQVLTAWNDTATPVPRTTLADWLHESIEHAATRPNSPPAIIFECQSLSYGEAAARINRLARWLIEQGVGPGDRVAVALPRSTELVTTLVAILQAGAAYVPIDPDYPPARIHHILGGSGAKLLLAIAETSAGLETTLPVHCLDSTSFVRTLGRFRAQPLGADERRRALRSEDPAYVIYTSGSTGRPKGVVIPHRAIVNRLAWMQHEYALDTTDRVLQKTPAGFDVSVWEFFWPLLVGASLIVARPGGHRDPEYLIDLIASTGVTTLHFVPSMLQAFIGQTEPTRCVSLRRVFCSGEALPVETVTAYYRRFHAPLHNLYGPTEAAVDVTYFPCHAGGYTGSVPIGRPVWNTRIYILDDWLNPVPPGVTGELYIAGAQLANGYLGQPELTAERFIADPFSESGERMYRSGDLAAWRSDGSIDYRGRADFQVKIRGQRIELGEIEQVIAQRFVVVQVVVTAPDFAAGDRRLVVYLVPETGQSVTAADARAALAEELPDYMLPDFVVELDRLPLTPNGKLDRRALPLPEIAAGDDGRLPESLLQERLAGLFARLLGVARVGVDDHFFELGGHSLLAVQLVALIKEELGVELSLAAVFDAPTVAALARRIDRDDDGDELGVVLPLRRRENAPTLFCVHPAGGLSWCYAPLTAYLPTDWSLYGLQARMLSEATRGADTLRLPTSLTEMARDYVEEIRQVQPRGPYHLLGWSIGGMLAHRMAAIFEQEGDEVDVLALLDAYPTDQWCDMPPPDEARSLEALLRMAGVTVDEQPLDRLDRETVLDCLQQAGSSMANLSEQTLSAMIDLVMNNRHLIREPQDYRYGGDVLFFRAAAPREEHWLDPGGWQTYTEGKISVVDFDCRHPEMIRPEFLRDIAGHVRDFLSERDMAAPPSATGRGQSRFSVQSRVADS</sequence>
<dbReference type="InterPro" id="IPR001031">
    <property type="entry name" value="Thioesterase"/>
</dbReference>
<dbReference type="InterPro" id="IPR045851">
    <property type="entry name" value="AMP-bd_C_sf"/>
</dbReference>
<dbReference type="SUPFAM" id="SSF53474">
    <property type="entry name" value="alpha/beta-Hydrolases"/>
    <property type="match status" value="1"/>
</dbReference>
<dbReference type="InterPro" id="IPR000873">
    <property type="entry name" value="AMP-dep_synth/lig_dom"/>
</dbReference>
<proteinExistence type="predicted"/>
<dbReference type="Pfam" id="PF00668">
    <property type="entry name" value="Condensation"/>
    <property type="match status" value="1"/>
</dbReference>
<dbReference type="SMART" id="SM00823">
    <property type="entry name" value="PKS_PP"/>
    <property type="match status" value="1"/>
</dbReference>
<feature type="region of interest" description="Disordered" evidence="4">
    <location>
        <begin position="1320"/>
        <end position="1343"/>
    </location>
</feature>
<feature type="region of interest" description="Disordered" evidence="4">
    <location>
        <begin position="206"/>
        <end position="225"/>
    </location>
</feature>
<dbReference type="Gene3D" id="2.30.38.10">
    <property type="entry name" value="Luciferase, Domain 3"/>
    <property type="match status" value="1"/>
</dbReference>
<dbReference type="CDD" id="cd17646">
    <property type="entry name" value="A_NRPS_AB3403-like"/>
    <property type="match status" value="1"/>
</dbReference>
<keyword evidence="2" id="KW-0596">Phosphopantetheine</keyword>
<dbReference type="InterPro" id="IPR036736">
    <property type="entry name" value="ACP-like_sf"/>
</dbReference>
<dbReference type="InterPro" id="IPR029058">
    <property type="entry name" value="AB_hydrolase_fold"/>
</dbReference>
<accession>A0ABZ0YWY0</accession>
<name>A0ABZ0YWY0_9GAMM</name>
<dbReference type="Gene3D" id="3.40.50.980">
    <property type="match status" value="2"/>
</dbReference>
<evidence type="ECO:0000313" key="7">
    <source>
        <dbReference type="Proteomes" id="UP001327459"/>
    </source>
</evidence>
<dbReference type="Pfam" id="PF00975">
    <property type="entry name" value="Thioesterase"/>
    <property type="match status" value="1"/>
</dbReference>
<dbReference type="InterPro" id="IPR010071">
    <property type="entry name" value="AA_adenyl_dom"/>
</dbReference>
<evidence type="ECO:0000256" key="2">
    <source>
        <dbReference type="ARBA" id="ARBA00022450"/>
    </source>
</evidence>
<gene>
    <name evidence="6" type="ORF">SR882_01900</name>
</gene>
<evidence type="ECO:0000256" key="1">
    <source>
        <dbReference type="ARBA" id="ARBA00001957"/>
    </source>
</evidence>
<protein>
    <submittedName>
        <fullName evidence="6">Amino acid adenylation domain-containing protein</fullName>
    </submittedName>
</protein>
<dbReference type="Pfam" id="PF13193">
    <property type="entry name" value="AMP-binding_C"/>
    <property type="match status" value="1"/>
</dbReference>
<dbReference type="PANTHER" id="PTHR45527:SF1">
    <property type="entry name" value="FATTY ACID SYNTHASE"/>
    <property type="match status" value="1"/>
</dbReference>
<dbReference type="InterPro" id="IPR020806">
    <property type="entry name" value="PKS_PP-bd"/>
</dbReference>
<dbReference type="PROSITE" id="PS00455">
    <property type="entry name" value="AMP_BINDING"/>
    <property type="match status" value="1"/>
</dbReference>
<dbReference type="SMART" id="SM00824">
    <property type="entry name" value="PKS_TE"/>
    <property type="match status" value="1"/>
</dbReference>
<dbReference type="SUPFAM" id="SSF52777">
    <property type="entry name" value="CoA-dependent acyltransferases"/>
    <property type="match status" value="2"/>
</dbReference>
<keyword evidence="3" id="KW-0597">Phosphoprotein</keyword>
<reference evidence="6 7" key="1">
    <citation type="submission" date="2023-11" db="EMBL/GenBank/DDBJ databases">
        <title>MicrobeMod: A computational toolkit for identifying prokaryotic methylation and restriction-modification with nanopore sequencing.</title>
        <authorList>
            <person name="Crits-Christoph A."/>
            <person name="Kang S.C."/>
            <person name="Lee H."/>
            <person name="Ostrov N."/>
        </authorList>
    </citation>
    <scope>NUCLEOTIDE SEQUENCE [LARGE SCALE GENOMIC DNA]</scope>
    <source>
        <strain evidence="6 7">ATCC 49870</strain>
    </source>
</reference>
<dbReference type="Gene3D" id="3.40.50.1820">
    <property type="entry name" value="alpha/beta hydrolase"/>
    <property type="match status" value="1"/>
</dbReference>
<evidence type="ECO:0000313" key="6">
    <source>
        <dbReference type="EMBL" id="WQH16677.1"/>
    </source>
</evidence>
<dbReference type="Proteomes" id="UP001327459">
    <property type="component" value="Chromosome"/>
</dbReference>
<dbReference type="InterPro" id="IPR020802">
    <property type="entry name" value="TesA-like"/>
</dbReference>
<organism evidence="6 7">
    <name type="scientific">Guyparkeria halophila</name>
    <dbReference type="NCBI Taxonomy" id="47960"/>
    <lineage>
        <taxon>Bacteria</taxon>
        <taxon>Pseudomonadati</taxon>
        <taxon>Pseudomonadota</taxon>
        <taxon>Gammaproteobacteria</taxon>
        <taxon>Chromatiales</taxon>
        <taxon>Thioalkalibacteraceae</taxon>
        <taxon>Guyparkeria</taxon>
    </lineage>
</organism>
<dbReference type="Pfam" id="PF00550">
    <property type="entry name" value="PP-binding"/>
    <property type="match status" value="1"/>
</dbReference>
<dbReference type="InterPro" id="IPR020845">
    <property type="entry name" value="AMP-binding_CS"/>
</dbReference>
<evidence type="ECO:0000256" key="4">
    <source>
        <dbReference type="SAM" id="MobiDB-lite"/>
    </source>
</evidence>
<dbReference type="InterPro" id="IPR023213">
    <property type="entry name" value="CAT-like_dom_sf"/>
</dbReference>
<dbReference type="SUPFAM" id="SSF56801">
    <property type="entry name" value="Acetyl-CoA synthetase-like"/>
    <property type="match status" value="1"/>
</dbReference>
<dbReference type="PROSITE" id="PS50075">
    <property type="entry name" value="CARRIER"/>
    <property type="match status" value="1"/>
</dbReference>
<dbReference type="InterPro" id="IPR006162">
    <property type="entry name" value="Ppantetheine_attach_site"/>
</dbReference>
<dbReference type="InterPro" id="IPR025110">
    <property type="entry name" value="AMP-bd_C"/>
</dbReference>
<evidence type="ECO:0000259" key="5">
    <source>
        <dbReference type="PROSITE" id="PS50075"/>
    </source>
</evidence>
<dbReference type="Pfam" id="PF00501">
    <property type="entry name" value="AMP-binding"/>
    <property type="match status" value="1"/>
</dbReference>
<dbReference type="PRINTS" id="PR00154">
    <property type="entry name" value="AMPBINDING"/>
</dbReference>
<dbReference type="Gene3D" id="3.30.300.30">
    <property type="match status" value="1"/>
</dbReference>
<dbReference type="InterPro" id="IPR001242">
    <property type="entry name" value="Condensation_dom"/>
</dbReference>
<dbReference type="InterPro" id="IPR009081">
    <property type="entry name" value="PP-bd_ACP"/>
</dbReference>